<accession>A0ABN8ZXC7</accession>
<organism evidence="2 3">
    <name type="scientific">Rangifer tarandus platyrhynchus</name>
    <name type="common">Svalbard reindeer</name>
    <dbReference type="NCBI Taxonomy" id="3082113"/>
    <lineage>
        <taxon>Eukaryota</taxon>
        <taxon>Metazoa</taxon>
        <taxon>Chordata</taxon>
        <taxon>Craniata</taxon>
        <taxon>Vertebrata</taxon>
        <taxon>Euteleostomi</taxon>
        <taxon>Mammalia</taxon>
        <taxon>Eutheria</taxon>
        <taxon>Laurasiatheria</taxon>
        <taxon>Artiodactyla</taxon>
        <taxon>Ruminantia</taxon>
        <taxon>Pecora</taxon>
        <taxon>Cervidae</taxon>
        <taxon>Odocoileinae</taxon>
        <taxon>Rangifer</taxon>
    </lineage>
</organism>
<evidence type="ECO:0008006" key="4">
    <source>
        <dbReference type="Google" id="ProtNLM"/>
    </source>
</evidence>
<keyword evidence="3" id="KW-1185">Reference proteome</keyword>
<name>A0ABN8ZXC7_RANTA</name>
<feature type="compositionally biased region" description="Polar residues" evidence="1">
    <location>
        <begin position="32"/>
        <end position="42"/>
    </location>
</feature>
<sequence length="356" mass="38186">MAPSLRPTLGQPRTDGPPLPTLPQQGQARPSRGQTRGCTSHLLSAPRSGPQVKPSQVPQSLCAGLRFRPESEALGESPAVPSAGWEAPSPTWADDLCRGQVPGPQGECALCAQACTVVCGGVTACVHTVCVCVHCVYTEWRRSHPCATCPPHSWCLAQGKVGLGRPMGGPALWEGVSWLLGSSRPWAGADETAGNGIWGDHSSASYEWSRRDRARVFKESWGVLFKIRAKHAGSERALQAFVREHLGLSGGVNQLPGGRQRGGPDLGLLRGCSGSPPHASSFHLLTEVLGPQASTSRRQDDKTKEETFPGDVCGTSFIFSLLPRGEDQMLGDRAWLPEVWEAFHRGTLKRARADLK</sequence>
<evidence type="ECO:0000256" key="1">
    <source>
        <dbReference type="SAM" id="MobiDB-lite"/>
    </source>
</evidence>
<reference evidence="2" key="1">
    <citation type="submission" date="2023-04" db="EMBL/GenBank/DDBJ databases">
        <authorList>
            <consortium name="ELIXIR-Norway"/>
        </authorList>
    </citation>
    <scope>NUCLEOTIDE SEQUENCE [LARGE SCALE GENOMIC DNA]</scope>
</reference>
<evidence type="ECO:0000313" key="3">
    <source>
        <dbReference type="Proteomes" id="UP001176941"/>
    </source>
</evidence>
<dbReference type="EMBL" id="OX459943">
    <property type="protein sequence ID" value="CAI9178384.1"/>
    <property type="molecule type" value="Genomic_DNA"/>
</dbReference>
<gene>
    <name evidence="2" type="ORF">MRATA1EN1_LOCUS27346</name>
</gene>
<evidence type="ECO:0000313" key="2">
    <source>
        <dbReference type="EMBL" id="CAI9178384.1"/>
    </source>
</evidence>
<dbReference type="Proteomes" id="UP001176941">
    <property type="component" value="Chromosome 7"/>
</dbReference>
<feature type="region of interest" description="Disordered" evidence="1">
    <location>
        <begin position="1"/>
        <end position="57"/>
    </location>
</feature>
<proteinExistence type="predicted"/>
<protein>
    <recommendedName>
        <fullName evidence="4">RING-type domain-containing protein</fullName>
    </recommendedName>
</protein>